<dbReference type="GO" id="GO:0032259">
    <property type="term" value="P:methylation"/>
    <property type="evidence" value="ECO:0007669"/>
    <property type="project" value="UniProtKB-KW"/>
</dbReference>
<reference evidence="2" key="2">
    <citation type="journal article" date="2021" name="PeerJ">
        <title>Extensive microbial diversity within the chicken gut microbiome revealed by metagenomics and culture.</title>
        <authorList>
            <person name="Gilroy R."/>
            <person name="Ravi A."/>
            <person name="Getino M."/>
            <person name="Pursley I."/>
            <person name="Horton D.L."/>
            <person name="Alikhan N.F."/>
            <person name="Baker D."/>
            <person name="Gharbi K."/>
            <person name="Hall N."/>
            <person name="Watson M."/>
            <person name="Adriaenssens E.M."/>
            <person name="Foster-Nyarko E."/>
            <person name="Jarju S."/>
            <person name="Secka A."/>
            <person name="Antonio M."/>
            <person name="Oren A."/>
            <person name="Chaudhuri R.R."/>
            <person name="La Ragione R."/>
            <person name="Hildebrand F."/>
            <person name="Pallen M.J."/>
        </authorList>
    </citation>
    <scope>NUCLEOTIDE SEQUENCE</scope>
    <source>
        <strain evidence="2">CHK195-11698</strain>
    </source>
</reference>
<sequence>MRDECLICHAPLEYLENEELMECALCHRQEYSRTRCVNGHYVCNECHMQGLDQVVEICYHLDSSDPLEILEAMMALPQIHMHGPEHHILVGAALLTAYYHAGGDIDLQTAIPEIFSRGKQVPGGACGFWGACGSAISTGMFISIITHATPLSERSYQQANAMTSHALSAIAKVGGPRCCKRNAYLSILTAVRYVKEHLGVYMQVHPVTCRRQAQNHQCLLTRCPFYREDES</sequence>
<protein>
    <submittedName>
        <fullName evidence="2">SAM-dependent methyltransferase</fullName>
    </submittedName>
</protein>
<gene>
    <name evidence="2" type="ORF">IAD15_05720</name>
</gene>
<keyword evidence="2" id="KW-0489">Methyltransferase</keyword>
<evidence type="ECO:0000313" key="3">
    <source>
        <dbReference type="Proteomes" id="UP000824175"/>
    </source>
</evidence>
<name>A0A9D1HMS8_9FIRM</name>
<evidence type="ECO:0000259" key="1">
    <source>
        <dbReference type="Pfam" id="PF18978"/>
    </source>
</evidence>
<comment type="caution">
    <text evidence="2">The sequence shown here is derived from an EMBL/GenBank/DDBJ whole genome shotgun (WGS) entry which is preliminary data.</text>
</comment>
<feature type="domain" description="DUF5714" evidence="1">
    <location>
        <begin position="55"/>
        <end position="226"/>
    </location>
</feature>
<dbReference type="AlphaFoldDB" id="A0A9D1HMS8"/>
<dbReference type="GO" id="GO:0008168">
    <property type="term" value="F:methyltransferase activity"/>
    <property type="evidence" value="ECO:0007669"/>
    <property type="project" value="UniProtKB-KW"/>
</dbReference>
<accession>A0A9D1HMS8</accession>
<dbReference type="Proteomes" id="UP000824175">
    <property type="component" value="Unassembled WGS sequence"/>
</dbReference>
<dbReference type="InterPro" id="IPR043768">
    <property type="entry name" value="DUF5714"/>
</dbReference>
<organism evidence="2 3">
    <name type="scientific">Candidatus Fimiplasma intestinipullorum</name>
    <dbReference type="NCBI Taxonomy" id="2840825"/>
    <lineage>
        <taxon>Bacteria</taxon>
        <taxon>Bacillati</taxon>
        <taxon>Bacillota</taxon>
        <taxon>Clostridia</taxon>
        <taxon>Eubacteriales</taxon>
        <taxon>Candidatus Fimiplasma</taxon>
    </lineage>
</organism>
<dbReference type="EMBL" id="DVMJ01000051">
    <property type="protein sequence ID" value="HIU13550.1"/>
    <property type="molecule type" value="Genomic_DNA"/>
</dbReference>
<evidence type="ECO:0000313" key="2">
    <source>
        <dbReference type="EMBL" id="HIU13550.1"/>
    </source>
</evidence>
<reference evidence="2" key="1">
    <citation type="submission" date="2020-10" db="EMBL/GenBank/DDBJ databases">
        <authorList>
            <person name="Gilroy R."/>
        </authorList>
    </citation>
    <scope>NUCLEOTIDE SEQUENCE</scope>
    <source>
        <strain evidence="2">CHK195-11698</strain>
    </source>
</reference>
<dbReference type="Pfam" id="PF18978">
    <property type="entry name" value="DUF5714"/>
    <property type="match status" value="1"/>
</dbReference>
<keyword evidence="2" id="KW-0808">Transferase</keyword>
<proteinExistence type="predicted"/>